<evidence type="ECO:0000313" key="3">
    <source>
        <dbReference type="Proteomes" id="UP000018780"/>
    </source>
</evidence>
<reference evidence="2 3" key="1">
    <citation type="submission" date="2013-09" db="EMBL/GenBank/DDBJ databases">
        <authorList>
            <consortium name="DOE Joint Genome Institute"/>
            <person name="Klenk H.-P."/>
            <person name="Huntemann M."/>
            <person name="Han J."/>
            <person name="Chen A."/>
            <person name="Kyrpides N."/>
            <person name="Mavromatis K."/>
            <person name="Markowitz V."/>
            <person name="Palaniappan K."/>
            <person name="Ivanova N."/>
            <person name="Schaumberg A."/>
            <person name="Pati A."/>
            <person name="Liolios K."/>
            <person name="Nordberg H.P."/>
            <person name="Cantor M.N."/>
            <person name="Hua S.X."/>
            <person name="Woyke T."/>
        </authorList>
    </citation>
    <scope>NUCLEOTIDE SEQUENCE [LARGE SCALE GENOMIC DNA]</scope>
    <source>
        <strain evidence="2 3">DSM 14336</strain>
    </source>
</reference>
<dbReference type="EMBL" id="CP006773">
    <property type="protein sequence ID" value="AHD03205.1"/>
    <property type="molecule type" value="Genomic_DNA"/>
</dbReference>
<protein>
    <recommendedName>
        <fullName evidence="1">DUF306 domain-containing protein</fullName>
    </recommendedName>
</protein>
<dbReference type="PATRIC" id="fig|999552.6.peg.3306"/>
<accession>V9W0P1</accession>
<sequence length="116" mass="12789">MASTTAASFDGAWIVEKVQDVDLAQFEDLRFDFDGGTLYGSSPCRSFTTTFGPGMETIMFSPLQIGGGLCDEATMIAERDFLQQIGLVNRMELTGGGQLVMYNFDTPLLWAKRLEE</sequence>
<dbReference type="InterPro" id="IPR005184">
    <property type="entry name" value="DUF306_Meta_HslJ"/>
</dbReference>
<organism evidence="2 3">
    <name type="scientific">Leisingera methylohalidivorans DSM 14336</name>
    <dbReference type="NCBI Taxonomy" id="999552"/>
    <lineage>
        <taxon>Bacteria</taxon>
        <taxon>Pseudomonadati</taxon>
        <taxon>Pseudomonadota</taxon>
        <taxon>Alphaproteobacteria</taxon>
        <taxon>Rhodobacterales</taxon>
        <taxon>Roseobacteraceae</taxon>
        <taxon>Leisingera</taxon>
    </lineage>
</organism>
<gene>
    <name evidence="2" type="ORF">METH_16595</name>
</gene>
<dbReference type="RefSeq" id="WP_024091499.1">
    <property type="nucleotide sequence ID" value="NC_023135.1"/>
</dbReference>
<proteinExistence type="predicted"/>
<feature type="domain" description="DUF306" evidence="1">
    <location>
        <begin position="9"/>
        <end position="103"/>
    </location>
</feature>
<dbReference type="HOGENOM" id="CLU_2093796_0_0_5"/>
<dbReference type="Proteomes" id="UP000018780">
    <property type="component" value="Chromosome"/>
</dbReference>
<name>V9W0P1_9RHOB</name>
<dbReference type="KEGG" id="lmd:METH_16595"/>
<dbReference type="AlphaFoldDB" id="V9W0P1"/>
<dbReference type="InterPro" id="IPR038670">
    <property type="entry name" value="HslJ-like_sf"/>
</dbReference>
<dbReference type="Pfam" id="PF03724">
    <property type="entry name" value="META"/>
    <property type="match status" value="1"/>
</dbReference>
<evidence type="ECO:0000259" key="1">
    <source>
        <dbReference type="Pfam" id="PF03724"/>
    </source>
</evidence>
<keyword evidence="3" id="KW-1185">Reference proteome</keyword>
<evidence type="ECO:0000313" key="2">
    <source>
        <dbReference type="EMBL" id="AHD03205.1"/>
    </source>
</evidence>
<dbReference type="Gene3D" id="2.40.128.270">
    <property type="match status" value="1"/>
</dbReference>